<dbReference type="EMBL" id="CACVBM020001160">
    <property type="protein sequence ID" value="CAA7035616.1"/>
    <property type="molecule type" value="Genomic_DNA"/>
</dbReference>
<evidence type="ECO:0000313" key="3">
    <source>
        <dbReference type="EMBL" id="CAA7035616.1"/>
    </source>
</evidence>
<evidence type="ECO:0000313" key="4">
    <source>
        <dbReference type="Proteomes" id="UP000467841"/>
    </source>
</evidence>
<evidence type="ECO:0000256" key="1">
    <source>
        <dbReference type="SAM" id="MobiDB-lite"/>
    </source>
</evidence>
<feature type="compositionally biased region" description="Low complexity" evidence="1">
    <location>
        <begin position="128"/>
        <end position="142"/>
    </location>
</feature>
<gene>
    <name evidence="2" type="ORF">MERR_LOCUS10395</name>
    <name evidence="3" type="ORF">MERR_LOCUS22851</name>
</gene>
<organism evidence="3 4">
    <name type="scientific">Microthlaspi erraticum</name>
    <dbReference type="NCBI Taxonomy" id="1685480"/>
    <lineage>
        <taxon>Eukaryota</taxon>
        <taxon>Viridiplantae</taxon>
        <taxon>Streptophyta</taxon>
        <taxon>Embryophyta</taxon>
        <taxon>Tracheophyta</taxon>
        <taxon>Spermatophyta</taxon>
        <taxon>Magnoliopsida</taxon>
        <taxon>eudicotyledons</taxon>
        <taxon>Gunneridae</taxon>
        <taxon>Pentapetalae</taxon>
        <taxon>rosids</taxon>
        <taxon>malvids</taxon>
        <taxon>Brassicales</taxon>
        <taxon>Brassicaceae</taxon>
        <taxon>Coluteocarpeae</taxon>
        <taxon>Microthlaspi</taxon>
    </lineage>
</organism>
<dbReference type="Proteomes" id="UP000467841">
    <property type="component" value="Unassembled WGS sequence"/>
</dbReference>
<dbReference type="EMBL" id="CACVBM020000776">
    <property type="protein sequence ID" value="CAA7023160.1"/>
    <property type="molecule type" value="Genomic_DNA"/>
</dbReference>
<dbReference type="AlphaFoldDB" id="A0A6D2J764"/>
<keyword evidence="4" id="KW-1185">Reference proteome</keyword>
<dbReference type="OrthoDB" id="1110145at2759"/>
<sequence>MRETMDLKSLLLKRIDTRRFWRPFAEAPLKWKKTKASDLNVKSEMFGQEVEEELECVGESSKGFRFDLEVERKEAKEEDGTRLRAILELVADYKLKIKLPGDLIAKLLFQRENSTPLVRCSVEHGTTSSSNPQPDSPNPAAQLSSNGYY</sequence>
<reference evidence="3 4" key="1">
    <citation type="submission" date="2020-01" db="EMBL/GenBank/DDBJ databases">
        <authorList>
            <person name="Mishra B."/>
        </authorList>
    </citation>
    <scope>NUCLEOTIDE SEQUENCE [LARGE SCALE GENOMIC DNA]</scope>
</reference>
<protein>
    <submittedName>
        <fullName evidence="3">Uncharacterized protein</fullName>
    </submittedName>
</protein>
<feature type="region of interest" description="Disordered" evidence="1">
    <location>
        <begin position="121"/>
        <end position="149"/>
    </location>
</feature>
<proteinExistence type="predicted"/>
<accession>A0A6D2J764</accession>
<name>A0A6D2J764_9BRAS</name>
<evidence type="ECO:0000313" key="2">
    <source>
        <dbReference type="EMBL" id="CAA7023160.1"/>
    </source>
</evidence>